<proteinExistence type="predicted"/>
<feature type="compositionally biased region" description="Low complexity" evidence="1">
    <location>
        <begin position="57"/>
        <end position="66"/>
    </location>
</feature>
<evidence type="ECO:0000313" key="2">
    <source>
        <dbReference type="EMBL" id="KAK3862465.1"/>
    </source>
</evidence>
<organism evidence="2 3">
    <name type="scientific">Petrolisthes cinctipes</name>
    <name type="common">Flat porcelain crab</name>
    <dbReference type="NCBI Taxonomy" id="88211"/>
    <lineage>
        <taxon>Eukaryota</taxon>
        <taxon>Metazoa</taxon>
        <taxon>Ecdysozoa</taxon>
        <taxon>Arthropoda</taxon>
        <taxon>Crustacea</taxon>
        <taxon>Multicrustacea</taxon>
        <taxon>Malacostraca</taxon>
        <taxon>Eumalacostraca</taxon>
        <taxon>Eucarida</taxon>
        <taxon>Decapoda</taxon>
        <taxon>Pleocyemata</taxon>
        <taxon>Anomura</taxon>
        <taxon>Galatheoidea</taxon>
        <taxon>Porcellanidae</taxon>
        <taxon>Petrolisthes</taxon>
    </lineage>
</organism>
<feature type="non-terminal residue" evidence="2">
    <location>
        <position position="66"/>
    </location>
</feature>
<dbReference type="EMBL" id="JAWQEG010004236">
    <property type="protein sequence ID" value="KAK3862465.1"/>
    <property type="molecule type" value="Genomic_DNA"/>
</dbReference>
<feature type="compositionally biased region" description="Basic and acidic residues" evidence="1">
    <location>
        <begin position="46"/>
        <end position="56"/>
    </location>
</feature>
<evidence type="ECO:0000256" key="1">
    <source>
        <dbReference type="SAM" id="MobiDB-lite"/>
    </source>
</evidence>
<evidence type="ECO:0000313" key="3">
    <source>
        <dbReference type="Proteomes" id="UP001286313"/>
    </source>
</evidence>
<name>A0AAE1K4I1_PETCI</name>
<accession>A0AAE1K4I1</accession>
<dbReference type="AlphaFoldDB" id="A0AAE1K4I1"/>
<reference evidence="2" key="1">
    <citation type="submission" date="2023-10" db="EMBL/GenBank/DDBJ databases">
        <title>Genome assemblies of two species of porcelain crab, Petrolisthes cinctipes and Petrolisthes manimaculis (Anomura: Porcellanidae).</title>
        <authorList>
            <person name="Angst P."/>
        </authorList>
    </citation>
    <scope>NUCLEOTIDE SEQUENCE</scope>
    <source>
        <strain evidence="2">PB745_01</strain>
        <tissue evidence="2">Gill</tissue>
    </source>
</reference>
<protein>
    <submittedName>
        <fullName evidence="2">Uncharacterized protein</fullName>
    </submittedName>
</protein>
<gene>
    <name evidence="2" type="ORF">Pcinc_031677</name>
</gene>
<keyword evidence="3" id="KW-1185">Reference proteome</keyword>
<comment type="caution">
    <text evidence="2">The sequence shown here is derived from an EMBL/GenBank/DDBJ whole genome shotgun (WGS) entry which is preliminary data.</text>
</comment>
<feature type="region of interest" description="Disordered" evidence="1">
    <location>
        <begin position="39"/>
        <end position="66"/>
    </location>
</feature>
<sequence length="66" mass="7266">MKERVEVEGSVEVDEGWKRKGGSRWKGVEMDGRVEVSGGDGWKWIGGEKEEGRVEVEVSGDGWEGG</sequence>
<dbReference type="Proteomes" id="UP001286313">
    <property type="component" value="Unassembled WGS sequence"/>
</dbReference>